<evidence type="ECO:0000313" key="2">
    <source>
        <dbReference type="Proteomes" id="UP001320148"/>
    </source>
</evidence>
<reference evidence="1 2" key="1">
    <citation type="submission" date="2021-02" db="EMBL/GenBank/DDBJ databases">
        <title>Complete genome of Desulfoluna sp. strain ASN36.</title>
        <authorList>
            <person name="Takahashi A."/>
            <person name="Kojima H."/>
            <person name="Fukui M."/>
        </authorList>
    </citation>
    <scope>NUCLEOTIDE SEQUENCE [LARGE SCALE GENOMIC DNA]</scope>
    <source>
        <strain evidence="1 2">ASN36</strain>
    </source>
</reference>
<organism evidence="1 2">
    <name type="scientific">Desulfoluna limicola</name>
    <dbReference type="NCBI Taxonomy" id="2810562"/>
    <lineage>
        <taxon>Bacteria</taxon>
        <taxon>Pseudomonadati</taxon>
        <taxon>Thermodesulfobacteriota</taxon>
        <taxon>Desulfobacteria</taxon>
        <taxon>Desulfobacterales</taxon>
        <taxon>Desulfolunaceae</taxon>
        <taxon>Desulfoluna</taxon>
    </lineage>
</organism>
<evidence type="ECO:0000313" key="1">
    <source>
        <dbReference type="EMBL" id="BCS94847.1"/>
    </source>
</evidence>
<dbReference type="Proteomes" id="UP001320148">
    <property type="component" value="Chromosome"/>
</dbReference>
<accession>A0ABN6F043</accession>
<keyword evidence="2" id="KW-1185">Reference proteome</keyword>
<sequence>MEKPHDMDDITLLSSRFHALMDKVQGLIDELHASPVTVTAGGKATLRSRPDTSRKAYTIRATGAHDERRQKALIKVIDDVLKQIDHAVSSDAEAEPRRESGQRALFEYEKKLFTLEELRFLETTLRTFHPAAVKEAHPDS</sequence>
<proteinExistence type="predicted"/>
<name>A0ABN6F043_9BACT</name>
<protein>
    <submittedName>
        <fullName evidence="1">Uncharacterized protein</fullName>
    </submittedName>
</protein>
<gene>
    <name evidence="1" type="ORF">DSLASN_04790</name>
</gene>
<dbReference type="EMBL" id="AP024488">
    <property type="protein sequence ID" value="BCS94847.1"/>
    <property type="molecule type" value="Genomic_DNA"/>
</dbReference>